<sequence>MSSSASILENNFNDTSNDADDVSTIYVSDNRHSNHSNDENSAALLLQTKEKNLYFRSFGQTSYTKRLVTQEMVCEKCEMTKRRYWACPNKCVLLTLEKNSVGPLNPQLASNVQTVENSLETTIKLNELTRVASQSTTAFQKLVLLPHLFCIYTAKFTANVPEIRKLKHKIFYTLSLTLHEVYYTKESRFSMKIYNF</sequence>
<evidence type="ECO:0000313" key="2">
    <source>
        <dbReference type="Proteomes" id="UP000276133"/>
    </source>
</evidence>
<comment type="caution">
    <text evidence="1">The sequence shown here is derived from an EMBL/GenBank/DDBJ whole genome shotgun (WGS) entry which is preliminary data.</text>
</comment>
<accession>A0A3M7T358</accession>
<keyword evidence="2" id="KW-1185">Reference proteome</keyword>
<name>A0A3M7T358_BRAPC</name>
<proteinExistence type="predicted"/>
<evidence type="ECO:0000313" key="1">
    <source>
        <dbReference type="EMBL" id="RNA42385.1"/>
    </source>
</evidence>
<dbReference type="EMBL" id="REGN01000369">
    <property type="protein sequence ID" value="RNA42385.1"/>
    <property type="molecule type" value="Genomic_DNA"/>
</dbReference>
<dbReference type="Proteomes" id="UP000276133">
    <property type="component" value="Unassembled WGS sequence"/>
</dbReference>
<reference evidence="1 2" key="1">
    <citation type="journal article" date="2018" name="Sci. Rep.">
        <title>Genomic signatures of local adaptation to the degree of environmental predictability in rotifers.</title>
        <authorList>
            <person name="Franch-Gras L."/>
            <person name="Hahn C."/>
            <person name="Garcia-Roger E.M."/>
            <person name="Carmona M.J."/>
            <person name="Serra M."/>
            <person name="Gomez A."/>
        </authorList>
    </citation>
    <scope>NUCLEOTIDE SEQUENCE [LARGE SCALE GENOMIC DNA]</scope>
    <source>
        <strain evidence="1">HYR1</strain>
    </source>
</reference>
<gene>
    <name evidence="1" type="ORF">BpHYR1_016545</name>
</gene>
<protein>
    <submittedName>
        <fullName evidence="1">Uncharacterized protein</fullName>
    </submittedName>
</protein>
<organism evidence="1 2">
    <name type="scientific">Brachionus plicatilis</name>
    <name type="common">Marine rotifer</name>
    <name type="synonym">Brachionus muelleri</name>
    <dbReference type="NCBI Taxonomy" id="10195"/>
    <lineage>
        <taxon>Eukaryota</taxon>
        <taxon>Metazoa</taxon>
        <taxon>Spiralia</taxon>
        <taxon>Gnathifera</taxon>
        <taxon>Rotifera</taxon>
        <taxon>Eurotatoria</taxon>
        <taxon>Monogononta</taxon>
        <taxon>Pseudotrocha</taxon>
        <taxon>Ploima</taxon>
        <taxon>Brachionidae</taxon>
        <taxon>Brachionus</taxon>
    </lineage>
</organism>
<dbReference type="AlphaFoldDB" id="A0A3M7T358"/>